<evidence type="ECO:0000313" key="4">
    <source>
        <dbReference type="Proteomes" id="UP001597213"/>
    </source>
</evidence>
<comment type="caution">
    <text evidence="3">The sequence shown here is derived from an EMBL/GenBank/DDBJ whole genome shotgun (WGS) entry which is preliminary data.</text>
</comment>
<keyword evidence="4" id="KW-1185">Reference proteome</keyword>
<organism evidence="3 4">
    <name type="scientific">Paracoccus pacificus</name>
    <dbReference type="NCBI Taxonomy" id="1463598"/>
    <lineage>
        <taxon>Bacteria</taxon>
        <taxon>Pseudomonadati</taxon>
        <taxon>Pseudomonadota</taxon>
        <taxon>Alphaproteobacteria</taxon>
        <taxon>Rhodobacterales</taxon>
        <taxon>Paracoccaceae</taxon>
        <taxon>Paracoccus</taxon>
    </lineage>
</organism>
<dbReference type="InterPro" id="IPR007730">
    <property type="entry name" value="SPOR-like_dom"/>
</dbReference>
<dbReference type="RefSeq" id="WP_379144079.1">
    <property type="nucleotide sequence ID" value="NZ_JBHUEN010000043.1"/>
</dbReference>
<reference evidence="4" key="1">
    <citation type="journal article" date="2019" name="Int. J. Syst. Evol. Microbiol.">
        <title>The Global Catalogue of Microorganisms (GCM) 10K type strain sequencing project: providing services to taxonomists for standard genome sequencing and annotation.</title>
        <authorList>
            <consortium name="The Broad Institute Genomics Platform"/>
            <consortium name="The Broad Institute Genome Sequencing Center for Infectious Disease"/>
            <person name="Wu L."/>
            <person name="Ma J."/>
        </authorList>
    </citation>
    <scope>NUCLEOTIDE SEQUENCE [LARGE SCALE GENOMIC DNA]</scope>
    <source>
        <strain evidence="4">CCUG 56029</strain>
    </source>
</reference>
<sequence>MPPAPADLSDPDAPPASGVAATLSRAIAANTRIASAAAGAIAPNDRLCAYLGGRAVQPGRVAALGEDPTMGFCQQLTAIDLPGSRPREQGFATAAVDVSVAAAAARAMTQGTAQRPLPRPAVPNAIVAGDTGRVAGANPAASRRGSTGAATAAGTGKAARKVGTPAARKSTARQARPMAKDGGTRGRYIQLGAFAVGTNANAAIRKLNNMGLPAAQTRAEIGGKPVQIILSGPFAGRTELQVALGRLRAVGFTDAYAR</sequence>
<dbReference type="SUPFAM" id="SSF110997">
    <property type="entry name" value="Sporulation related repeat"/>
    <property type="match status" value="1"/>
</dbReference>
<dbReference type="Proteomes" id="UP001597213">
    <property type="component" value="Unassembled WGS sequence"/>
</dbReference>
<dbReference type="PROSITE" id="PS51724">
    <property type="entry name" value="SPOR"/>
    <property type="match status" value="1"/>
</dbReference>
<feature type="region of interest" description="Disordered" evidence="1">
    <location>
        <begin position="135"/>
        <end position="184"/>
    </location>
</feature>
<evidence type="ECO:0000256" key="1">
    <source>
        <dbReference type="SAM" id="MobiDB-lite"/>
    </source>
</evidence>
<accession>A0ABW4RA22</accession>
<dbReference type="Pfam" id="PF05036">
    <property type="entry name" value="SPOR"/>
    <property type="match status" value="1"/>
</dbReference>
<feature type="compositionally biased region" description="Low complexity" evidence="1">
    <location>
        <begin position="140"/>
        <end position="157"/>
    </location>
</feature>
<name>A0ABW4RA22_9RHOB</name>
<dbReference type="EMBL" id="JBHUEN010000043">
    <property type="protein sequence ID" value="MFD1883056.1"/>
    <property type="molecule type" value="Genomic_DNA"/>
</dbReference>
<evidence type="ECO:0000259" key="2">
    <source>
        <dbReference type="PROSITE" id="PS51724"/>
    </source>
</evidence>
<proteinExistence type="predicted"/>
<dbReference type="Gene3D" id="3.30.70.1070">
    <property type="entry name" value="Sporulation related repeat"/>
    <property type="match status" value="1"/>
</dbReference>
<dbReference type="InterPro" id="IPR036680">
    <property type="entry name" value="SPOR-like_sf"/>
</dbReference>
<feature type="domain" description="SPOR" evidence="2">
    <location>
        <begin position="181"/>
        <end position="258"/>
    </location>
</feature>
<evidence type="ECO:0000313" key="3">
    <source>
        <dbReference type="EMBL" id="MFD1883056.1"/>
    </source>
</evidence>
<gene>
    <name evidence="3" type="ORF">ACFSCT_15145</name>
</gene>
<protein>
    <submittedName>
        <fullName evidence="3">SPOR domain-containing protein</fullName>
    </submittedName>
</protein>